<feature type="compositionally biased region" description="Polar residues" evidence="1">
    <location>
        <begin position="118"/>
        <end position="127"/>
    </location>
</feature>
<feature type="compositionally biased region" description="Basic and acidic residues" evidence="1">
    <location>
        <begin position="128"/>
        <end position="137"/>
    </location>
</feature>
<evidence type="ECO:0000313" key="4">
    <source>
        <dbReference type="Proteomes" id="UP001341840"/>
    </source>
</evidence>
<dbReference type="InterPro" id="IPR005162">
    <property type="entry name" value="Retrotrans_gag_dom"/>
</dbReference>
<reference evidence="3 4" key="1">
    <citation type="journal article" date="2023" name="Plants (Basel)">
        <title>Bridging the Gap: Combining Genomics and Transcriptomics Approaches to Understand Stylosanthes scabra, an Orphan Legume from the Brazilian Caatinga.</title>
        <authorList>
            <person name="Ferreira-Neto J.R.C."/>
            <person name="da Silva M.D."/>
            <person name="Binneck E."/>
            <person name="de Melo N.F."/>
            <person name="da Silva R.H."/>
            <person name="de Melo A.L.T.M."/>
            <person name="Pandolfi V."/>
            <person name="Bustamante F.O."/>
            <person name="Brasileiro-Vidal A.C."/>
            <person name="Benko-Iseppon A.M."/>
        </authorList>
    </citation>
    <scope>NUCLEOTIDE SEQUENCE [LARGE SCALE GENOMIC DNA]</scope>
    <source>
        <tissue evidence="3">Leaves</tissue>
    </source>
</reference>
<feature type="region of interest" description="Disordered" evidence="1">
    <location>
        <begin position="118"/>
        <end position="151"/>
    </location>
</feature>
<dbReference type="Proteomes" id="UP001341840">
    <property type="component" value="Unassembled WGS sequence"/>
</dbReference>
<name>A0ABU6VGS0_9FABA</name>
<accession>A0ABU6VGS0</accession>
<sequence length="225" mass="25422">MICDGAVDEVKCRAFLTTLTSLASQWFTSLSASSISSYSEIRELFLNEFTRSIDNTKHPINLLAIIQKPHETTRKYIERFNAECNNAECNTIDGLVDGVVSLCLTNDLANDEFRKQLTTKSGQGQTSHPRDSHRDNGPRGNPKPPRQNFDNYTPLVASITEIYHQVSEKGVLPKARPLKGRTQNAKNRSLICDYHQGYGHKTQDYYDLKDAIELAIRDGKLNEFI</sequence>
<dbReference type="EMBL" id="JASCZI010151296">
    <property type="protein sequence ID" value="MED6171793.1"/>
    <property type="molecule type" value="Genomic_DNA"/>
</dbReference>
<feature type="domain" description="Retrotransposon gag" evidence="2">
    <location>
        <begin position="15"/>
        <end position="86"/>
    </location>
</feature>
<keyword evidence="4" id="KW-1185">Reference proteome</keyword>
<dbReference type="PANTHER" id="PTHR33223">
    <property type="entry name" value="CCHC-TYPE DOMAIN-CONTAINING PROTEIN"/>
    <property type="match status" value="1"/>
</dbReference>
<dbReference type="Pfam" id="PF03732">
    <property type="entry name" value="Retrotrans_gag"/>
    <property type="match status" value="1"/>
</dbReference>
<proteinExistence type="predicted"/>
<gene>
    <name evidence="3" type="ORF">PIB30_044147</name>
</gene>
<organism evidence="3 4">
    <name type="scientific">Stylosanthes scabra</name>
    <dbReference type="NCBI Taxonomy" id="79078"/>
    <lineage>
        <taxon>Eukaryota</taxon>
        <taxon>Viridiplantae</taxon>
        <taxon>Streptophyta</taxon>
        <taxon>Embryophyta</taxon>
        <taxon>Tracheophyta</taxon>
        <taxon>Spermatophyta</taxon>
        <taxon>Magnoliopsida</taxon>
        <taxon>eudicotyledons</taxon>
        <taxon>Gunneridae</taxon>
        <taxon>Pentapetalae</taxon>
        <taxon>rosids</taxon>
        <taxon>fabids</taxon>
        <taxon>Fabales</taxon>
        <taxon>Fabaceae</taxon>
        <taxon>Papilionoideae</taxon>
        <taxon>50 kb inversion clade</taxon>
        <taxon>dalbergioids sensu lato</taxon>
        <taxon>Dalbergieae</taxon>
        <taxon>Pterocarpus clade</taxon>
        <taxon>Stylosanthes</taxon>
    </lineage>
</organism>
<protein>
    <recommendedName>
        <fullName evidence="2">Retrotransposon gag domain-containing protein</fullName>
    </recommendedName>
</protein>
<evidence type="ECO:0000259" key="2">
    <source>
        <dbReference type="Pfam" id="PF03732"/>
    </source>
</evidence>
<evidence type="ECO:0000256" key="1">
    <source>
        <dbReference type="SAM" id="MobiDB-lite"/>
    </source>
</evidence>
<comment type="caution">
    <text evidence="3">The sequence shown here is derived from an EMBL/GenBank/DDBJ whole genome shotgun (WGS) entry which is preliminary data.</text>
</comment>
<dbReference type="PANTHER" id="PTHR33223:SF10">
    <property type="entry name" value="AMINOTRANSFERASE-LIKE PLANT MOBILE DOMAIN-CONTAINING PROTEIN"/>
    <property type="match status" value="1"/>
</dbReference>
<evidence type="ECO:0000313" key="3">
    <source>
        <dbReference type="EMBL" id="MED6171793.1"/>
    </source>
</evidence>